<dbReference type="Pfam" id="PF00067">
    <property type="entry name" value="p450"/>
    <property type="match status" value="1"/>
</dbReference>
<dbReference type="GO" id="GO:0005506">
    <property type="term" value="F:iron ion binding"/>
    <property type="evidence" value="ECO:0007669"/>
    <property type="project" value="InterPro"/>
</dbReference>
<proteinExistence type="inferred from homology"/>
<dbReference type="PRINTS" id="PR00385">
    <property type="entry name" value="P450"/>
</dbReference>
<organism evidence="11 12">
    <name type="scientific">Aspergillus avenaceus</name>
    <dbReference type="NCBI Taxonomy" id="36643"/>
    <lineage>
        <taxon>Eukaryota</taxon>
        <taxon>Fungi</taxon>
        <taxon>Dikarya</taxon>
        <taxon>Ascomycota</taxon>
        <taxon>Pezizomycotina</taxon>
        <taxon>Eurotiomycetes</taxon>
        <taxon>Eurotiomycetidae</taxon>
        <taxon>Eurotiales</taxon>
        <taxon>Aspergillaceae</taxon>
        <taxon>Aspergillus</taxon>
        <taxon>Aspergillus subgen. Circumdati</taxon>
    </lineage>
</organism>
<dbReference type="GO" id="GO:0004497">
    <property type="term" value="F:monooxygenase activity"/>
    <property type="evidence" value="ECO:0007669"/>
    <property type="project" value="UniProtKB-KW"/>
</dbReference>
<dbReference type="PRINTS" id="PR00463">
    <property type="entry name" value="EP450I"/>
</dbReference>
<keyword evidence="3 8" id="KW-0349">Heme</keyword>
<evidence type="ECO:0000256" key="9">
    <source>
        <dbReference type="RuleBase" id="RU000461"/>
    </source>
</evidence>
<keyword evidence="10" id="KW-0812">Transmembrane</keyword>
<gene>
    <name evidence="11" type="ORF">BDV25DRAFT_172015</name>
</gene>
<dbReference type="Gene3D" id="1.10.630.10">
    <property type="entry name" value="Cytochrome P450"/>
    <property type="match status" value="1"/>
</dbReference>
<evidence type="ECO:0000313" key="12">
    <source>
        <dbReference type="Proteomes" id="UP000325780"/>
    </source>
</evidence>
<dbReference type="GO" id="GO:0020037">
    <property type="term" value="F:heme binding"/>
    <property type="evidence" value="ECO:0007669"/>
    <property type="project" value="InterPro"/>
</dbReference>
<dbReference type="PANTHER" id="PTHR24305:SF235">
    <property type="entry name" value="CYTOCHROME P450 MONOOXYGENASE APDB-RELATED"/>
    <property type="match status" value="1"/>
</dbReference>
<keyword evidence="10" id="KW-0472">Membrane</keyword>
<dbReference type="GO" id="GO:0016705">
    <property type="term" value="F:oxidoreductase activity, acting on paired donors, with incorporation or reduction of molecular oxygen"/>
    <property type="evidence" value="ECO:0007669"/>
    <property type="project" value="InterPro"/>
</dbReference>
<evidence type="ECO:0000256" key="3">
    <source>
        <dbReference type="ARBA" id="ARBA00022617"/>
    </source>
</evidence>
<dbReference type="PROSITE" id="PS00086">
    <property type="entry name" value="CYTOCHROME_P450"/>
    <property type="match status" value="1"/>
</dbReference>
<feature type="transmembrane region" description="Helical" evidence="10">
    <location>
        <begin position="12"/>
        <end position="34"/>
    </location>
</feature>
<reference evidence="11 12" key="1">
    <citation type="submission" date="2019-04" db="EMBL/GenBank/DDBJ databases">
        <title>Friends and foes A comparative genomics study of 23 Aspergillus species from section Flavi.</title>
        <authorList>
            <consortium name="DOE Joint Genome Institute"/>
            <person name="Kjaerbolling I."/>
            <person name="Vesth T."/>
            <person name="Frisvad J.C."/>
            <person name="Nybo J.L."/>
            <person name="Theobald S."/>
            <person name="Kildgaard S."/>
            <person name="Isbrandt T."/>
            <person name="Kuo A."/>
            <person name="Sato A."/>
            <person name="Lyhne E.K."/>
            <person name="Kogle M.E."/>
            <person name="Wiebenga A."/>
            <person name="Kun R.S."/>
            <person name="Lubbers R.J."/>
            <person name="Makela M.R."/>
            <person name="Barry K."/>
            <person name="Chovatia M."/>
            <person name="Clum A."/>
            <person name="Daum C."/>
            <person name="Haridas S."/>
            <person name="He G."/>
            <person name="LaButti K."/>
            <person name="Lipzen A."/>
            <person name="Mondo S."/>
            <person name="Riley R."/>
            <person name="Salamov A."/>
            <person name="Simmons B.A."/>
            <person name="Magnuson J.K."/>
            <person name="Henrissat B."/>
            <person name="Mortensen U.H."/>
            <person name="Larsen T.O."/>
            <person name="Devries R.P."/>
            <person name="Grigoriev I.V."/>
            <person name="Machida M."/>
            <person name="Baker S.E."/>
            <person name="Andersen M.R."/>
        </authorList>
    </citation>
    <scope>NUCLEOTIDE SEQUENCE [LARGE SCALE GENOMIC DNA]</scope>
    <source>
        <strain evidence="11 12">IBT 18842</strain>
    </source>
</reference>
<dbReference type="InterPro" id="IPR050121">
    <property type="entry name" value="Cytochrome_P450_monoxygenase"/>
</dbReference>
<evidence type="ECO:0000256" key="7">
    <source>
        <dbReference type="ARBA" id="ARBA00023033"/>
    </source>
</evidence>
<dbReference type="OrthoDB" id="3934656at2759"/>
<dbReference type="EMBL" id="ML742089">
    <property type="protein sequence ID" value="KAE8150656.1"/>
    <property type="molecule type" value="Genomic_DNA"/>
</dbReference>
<evidence type="ECO:0000256" key="4">
    <source>
        <dbReference type="ARBA" id="ARBA00022723"/>
    </source>
</evidence>
<keyword evidence="4 8" id="KW-0479">Metal-binding</keyword>
<dbReference type="PANTHER" id="PTHR24305">
    <property type="entry name" value="CYTOCHROME P450"/>
    <property type="match status" value="1"/>
</dbReference>
<dbReference type="InterPro" id="IPR001128">
    <property type="entry name" value="Cyt_P450"/>
</dbReference>
<evidence type="ECO:0000256" key="8">
    <source>
        <dbReference type="PIRSR" id="PIRSR602401-1"/>
    </source>
</evidence>
<dbReference type="FunFam" id="1.10.630.10:FF:000050">
    <property type="entry name" value="Cytochrome P450 monooxygenase"/>
    <property type="match status" value="1"/>
</dbReference>
<keyword evidence="12" id="KW-1185">Reference proteome</keyword>
<dbReference type="AlphaFoldDB" id="A0A5N6TW84"/>
<evidence type="ECO:0000313" key="11">
    <source>
        <dbReference type="EMBL" id="KAE8150656.1"/>
    </source>
</evidence>
<evidence type="ECO:0000256" key="6">
    <source>
        <dbReference type="ARBA" id="ARBA00023004"/>
    </source>
</evidence>
<feature type="transmembrane region" description="Helical" evidence="10">
    <location>
        <begin position="301"/>
        <end position="328"/>
    </location>
</feature>
<keyword evidence="6 8" id="KW-0408">Iron</keyword>
<keyword evidence="10" id="KW-1133">Transmembrane helix</keyword>
<evidence type="ECO:0000256" key="2">
    <source>
        <dbReference type="ARBA" id="ARBA00010617"/>
    </source>
</evidence>
<feature type="binding site" description="axial binding residue" evidence="8">
    <location>
        <position position="460"/>
    </location>
    <ligand>
        <name>heme</name>
        <dbReference type="ChEBI" id="CHEBI:30413"/>
    </ligand>
    <ligandPart>
        <name>Fe</name>
        <dbReference type="ChEBI" id="CHEBI:18248"/>
    </ligandPart>
</feature>
<evidence type="ECO:0000256" key="5">
    <source>
        <dbReference type="ARBA" id="ARBA00023002"/>
    </source>
</evidence>
<accession>A0A5N6TW84</accession>
<comment type="similarity">
    <text evidence="2 9">Belongs to the cytochrome P450 family.</text>
</comment>
<sequence length="517" mass="59178">MPLIAEAVPRLAAAHATLVFPVLILLYLGHLYFYHRLDRYPGPLLAKFTNLWRFWDVWNRQPHETHIALHRKHGDVVRLGPNTLSFSSPAAVKAIYGLNKGFIKSEFYPVQMTTSKGESLPSLFSTLDEKFHAELRRSVNHAFSMSSLVQYEPMVNDTTLVFLDQTDRLFAREGQVCDFARWLQFFAFDVIGDITYSKRHGFIEQNEDIDGIVQSLARIFNYAGPIGQMPWLDKLFWKNPIFDAMQQWGLLDNSHPVAVFARQRMQERMSSPIAARDHNDLLTKFMKAGEVRPDFMTEKRVLTMAVSMAFAGSETTAISLAAVFYYLLKNPSYLQRVRDELDEALRNGTIENRPSGLVSWAESQKLPFLDACIKEAFRIFPAAGLPLERVTPPSGVNIAGQFIPGGTVVGCSPWVIHRDEAIFGPHVDAFDPDRWLRAPEEKLRTMNGMMLQFGAGARTCIGKNISLMEIYKLIPSFLRRFDIQLACPDQEWKLWNAWFVRQYNFRTIFSPRKIESV</sequence>
<dbReference type="InterPro" id="IPR002401">
    <property type="entry name" value="Cyt_P450_E_grp-I"/>
</dbReference>
<protein>
    <submittedName>
        <fullName evidence="11">Cytochrome P450</fullName>
    </submittedName>
</protein>
<dbReference type="CDD" id="cd11060">
    <property type="entry name" value="CYP57A1-like"/>
    <property type="match status" value="1"/>
</dbReference>
<name>A0A5N6TW84_ASPAV</name>
<comment type="cofactor">
    <cofactor evidence="1 8">
        <name>heme</name>
        <dbReference type="ChEBI" id="CHEBI:30413"/>
    </cofactor>
</comment>
<dbReference type="SUPFAM" id="SSF48264">
    <property type="entry name" value="Cytochrome P450"/>
    <property type="match status" value="1"/>
</dbReference>
<dbReference type="GO" id="GO:0044550">
    <property type="term" value="P:secondary metabolite biosynthetic process"/>
    <property type="evidence" value="ECO:0007669"/>
    <property type="project" value="UniProtKB-ARBA"/>
</dbReference>
<keyword evidence="5 9" id="KW-0560">Oxidoreductase</keyword>
<evidence type="ECO:0000256" key="10">
    <source>
        <dbReference type="SAM" id="Phobius"/>
    </source>
</evidence>
<dbReference type="InterPro" id="IPR036396">
    <property type="entry name" value="Cyt_P450_sf"/>
</dbReference>
<evidence type="ECO:0000256" key="1">
    <source>
        <dbReference type="ARBA" id="ARBA00001971"/>
    </source>
</evidence>
<dbReference type="Proteomes" id="UP000325780">
    <property type="component" value="Unassembled WGS sequence"/>
</dbReference>
<dbReference type="InterPro" id="IPR017972">
    <property type="entry name" value="Cyt_P450_CS"/>
</dbReference>
<keyword evidence="7 9" id="KW-0503">Monooxygenase</keyword>